<organism evidence="2">
    <name type="scientific">Paenibacillus sp. AN1007</name>
    <dbReference type="NCBI Taxonomy" id="3151385"/>
    <lineage>
        <taxon>Bacteria</taxon>
        <taxon>Bacillati</taxon>
        <taxon>Bacillota</taxon>
        <taxon>Bacilli</taxon>
        <taxon>Bacillales</taxon>
        <taxon>Paenibacillaceae</taxon>
        <taxon>Paenibacillus</taxon>
    </lineage>
</organism>
<reference evidence="2" key="1">
    <citation type="submission" date="2024-05" db="EMBL/GenBank/DDBJ databases">
        <title>Draft genome assemblies of 36 bacteria isolated from hibernating arctic ground squirrels.</title>
        <authorList>
            <person name="McKee H."/>
            <person name="Mullen L."/>
            <person name="Drown D.M."/>
            <person name="Duddleston K.N."/>
        </authorList>
    </citation>
    <scope>NUCLEOTIDE SEQUENCE</scope>
    <source>
        <strain evidence="2">AN1007</strain>
    </source>
</reference>
<dbReference type="PROSITE" id="PS51257">
    <property type="entry name" value="PROKAR_LIPOPROTEIN"/>
    <property type="match status" value="1"/>
</dbReference>
<name>A0AAU8NCT2_9BACL</name>
<keyword evidence="1" id="KW-0732">Signal</keyword>
<gene>
    <name evidence="2" type="ORF">ABXS70_27360</name>
</gene>
<dbReference type="AlphaFoldDB" id="A0AAU8NCT2"/>
<evidence type="ECO:0000256" key="1">
    <source>
        <dbReference type="SAM" id="SignalP"/>
    </source>
</evidence>
<evidence type="ECO:0008006" key="3">
    <source>
        <dbReference type="Google" id="ProtNLM"/>
    </source>
</evidence>
<dbReference type="EMBL" id="CP159992">
    <property type="protein sequence ID" value="XCP94773.1"/>
    <property type="molecule type" value="Genomic_DNA"/>
</dbReference>
<feature type="chain" id="PRO_5043818119" description="Lipoprotein" evidence="1">
    <location>
        <begin position="27"/>
        <end position="141"/>
    </location>
</feature>
<evidence type="ECO:0000313" key="2">
    <source>
        <dbReference type="EMBL" id="XCP94773.1"/>
    </source>
</evidence>
<dbReference type="RefSeq" id="WP_342553378.1">
    <property type="nucleotide sequence ID" value="NZ_CP159992.1"/>
</dbReference>
<proteinExistence type="predicted"/>
<feature type="signal peptide" evidence="1">
    <location>
        <begin position="1"/>
        <end position="26"/>
    </location>
</feature>
<accession>A0AAU8NCT2</accession>
<sequence>MKRNRLNVITCALFAALLLSSCQSSDLPNSAKLNKTPKKLETFYPASITEVDSIEIRSGSDGTAKRTADPKLMHDWIEKVRYLNIIPNPDQEDTSGVLFHVRMFRQEEVVFWMTPTNINQQRIEPQDELADLMTELYNRIE</sequence>
<protein>
    <recommendedName>
        <fullName evidence="3">Lipoprotein</fullName>
    </recommendedName>
</protein>